<feature type="transmembrane region" description="Helical" evidence="2">
    <location>
        <begin position="63"/>
        <end position="90"/>
    </location>
</feature>
<name>A0A0N5CB84_STREA</name>
<organism evidence="4 5">
    <name type="scientific">Strongyloides papillosus</name>
    <name type="common">Intestinal threadworm</name>
    <dbReference type="NCBI Taxonomy" id="174720"/>
    <lineage>
        <taxon>Eukaryota</taxon>
        <taxon>Metazoa</taxon>
        <taxon>Ecdysozoa</taxon>
        <taxon>Nematoda</taxon>
        <taxon>Chromadorea</taxon>
        <taxon>Rhabditida</taxon>
        <taxon>Tylenchina</taxon>
        <taxon>Panagrolaimomorpha</taxon>
        <taxon>Strongyloidoidea</taxon>
        <taxon>Strongyloididae</taxon>
        <taxon>Strongyloides</taxon>
    </lineage>
</organism>
<dbReference type="STRING" id="174720.A0A0N5CB84"/>
<feature type="compositionally biased region" description="Acidic residues" evidence="1">
    <location>
        <begin position="413"/>
        <end position="432"/>
    </location>
</feature>
<dbReference type="PANTHER" id="PTHR19229:SF250">
    <property type="entry name" value="ABC TRANSPORTER DOMAIN-CONTAINING PROTEIN-RELATED"/>
    <property type="match status" value="1"/>
</dbReference>
<dbReference type="GO" id="GO:0005319">
    <property type="term" value="F:lipid transporter activity"/>
    <property type="evidence" value="ECO:0007669"/>
    <property type="project" value="TreeGrafter"/>
</dbReference>
<dbReference type="InterPro" id="IPR003439">
    <property type="entry name" value="ABC_transporter-like_ATP-bd"/>
</dbReference>
<dbReference type="PROSITE" id="PS50893">
    <property type="entry name" value="ABC_TRANSPORTER_2"/>
    <property type="match status" value="1"/>
</dbReference>
<reference evidence="5" key="1">
    <citation type="submission" date="2017-02" db="UniProtKB">
        <authorList>
            <consortium name="WormBaseParasite"/>
        </authorList>
    </citation>
    <scope>IDENTIFICATION</scope>
</reference>
<keyword evidence="2" id="KW-0812">Transmembrane</keyword>
<feature type="domain" description="ABC transporter" evidence="3">
    <location>
        <begin position="147"/>
        <end position="371"/>
    </location>
</feature>
<evidence type="ECO:0000256" key="1">
    <source>
        <dbReference type="SAM" id="MobiDB-lite"/>
    </source>
</evidence>
<dbReference type="GO" id="GO:0140359">
    <property type="term" value="F:ABC-type transporter activity"/>
    <property type="evidence" value="ECO:0007669"/>
    <property type="project" value="InterPro"/>
</dbReference>
<dbReference type="AlphaFoldDB" id="A0A0N5CB84"/>
<keyword evidence="2" id="KW-1133">Transmembrane helix</keyword>
<dbReference type="InterPro" id="IPR027417">
    <property type="entry name" value="P-loop_NTPase"/>
</dbReference>
<evidence type="ECO:0000313" key="5">
    <source>
        <dbReference type="WBParaSite" id="SPAL_0001514700.1"/>
    </source>
</evidence>
<evidence type="ECO:0000256" key="2">
    <source>
        <dbReference type="SAM" id="Phobius"/>
    </source>
</evidence>
<dbReference type="SUPFAM" id="SSF52540">
    <property type="entry name" value="P-loop containing nucleoside triphosphate hydrolases"/>
    <property type="match status" value="1"/>
</dbReference>
<proteinExistence type="predicted"/>
<dbReference type="PANTHER" id="PTHR19229">
    <property type="entry name" value="ATP-BINDING CASSETTE TRANSPORTER SUBFAMILY A ABCA"/>
    <property type="match status" value="1"/>
</dbReference>
<dbReference type="InterPro" id="IPR026082">
    <property type="entry name" value="ABCA"/>
</dbReference>
<keyword evidence="4" id="KW-1185">Reference proteome</keyword>
<feature type="region of interest" description="Disordered" evidence="1">
    <location>
        <begin position="405"/>
        <end position="434"/>
    </location>
</feature>
<sequence>MCIVFEKNNITENEYNEKNKSYVWKIIKTYMNPFTILYKIQIARYYGNENDKKNANYLMNLPIGLPITIVYILILFSFLILIECGVLISIRNWIGTVRSIINESNNTKSRRRRQTFDSKTTTEEDINNNLDESCFISTIRPNDEPTIIMEHAKPYLRDVNLQRGLNFDVFPGECYCWYIKDDRERESIFNFMTGNIKKKEGSITIYDRDVNTRMRMGYSPSKNAILPFFTPFEHYKFFALLSGFRKSKLQSINMLNLTGLIQCRHKQLQYCDSNQKRRLVVGISALTQSGALFLDTPTEYLYKQGRNEIWELISILLVEKEESIVITTNNLEECNELSSRFGYINNGYVEYNVLSWSDVYSFGEQLFLRYGKLIVQPINCNDNVNDVNNLTKTDTTSITINTTSSTIGTKVDDDSDEDEEDEDDNKTEDEGDNVSGYCGIRSSLTVPHIIDYVVTNNSLEQIIFKIQNSNL</sequence>
<dbReference type="GO" id="GO:0016887">
    <property type="term" value="F:ATP hydrolysis activity"/>
    <property type="evidence" value="ECO:0007669"/>
    <property type="project" value="InterPro"/>
</dbReference>
<dbReference type="GO" id="GO:0016020">
    <property type="term" value="C:membrane"/>
    <property type="evidence" value="ECO:0007669"/>
    <property type="project" value="InterPro"/>
</dbReference>
<keyword evidence="2" id="KW-0472">Membrane</keyword>
<evidence type="ECO:0000313" key="4">
    <source>
        <dbReference type="Proteomes" id="UP000046392"/>
    </source>
</evidence>
<dbReference type="WBParaSite" id="SPAL_0001514700.1">
    <property type="protein sequence ID" value="SPAL_0001514700.1"/>
    <property type="gene ID" value="SPAL_0001514700"/>
</dbReference>
<evidence type="ECO:0000259" key="3">
    <source>
        <dbReference type="PROSITE" id="PS50893"/>
    </source>
</evidence>
<accession>A0A0N5CB84</accession>
<dbReference type="Gene3D" id="3.40.50.300">
    <property type="entry name" value="P-loop containing nucleotide triphosphate hydrolases"/>
    <property type="match status" value="1"/>
</dbReference>
<protein>
    <submittedName>
        <fullName evidence="5">ABC transporter domain-containing protein</fullName>
    </submittedName>
</protein>
<dbReference type="GO" id="GO:0005524">
    <property type="term" value="F:ATP binding"/>
    <property type="evidence" value="ECO:0007669"/>
    <property type="project" value="InterPro"/>
</dbReference>
<dbReference type="Proteomes" id="UP000046392">
    <property type="component" value="Unplaced"/>
</dbReference>